<feature type="repeat" description="TPR" evidence="1">
    <location>
        <begin position="225"/>
        <end position="258"/>
    </location>
</feature>
<sequence length="471" mass="52371">MPLWLFSGGIVLTIVLLIVLYIIGSDWAEGASQASVAALIIGVLVAVGWFVRTRLRQIVPVSKPRRLISTAFLLVLLIFSGWARASQGTIHEWQGQSFENQQKWQQAINEYTFAGEQPPTGANLARTYTSWGLDLSKQHQYNGALTQFTYVIDHFSNTEPDTTANPDVVQQVKRAQQGSIDTRISMAQQSMQAHNYSDATMFLDTTLGLQYCDNNCRQRAQPLDATSYYQIGSSQLQSKNYSSAIDSFNKILTSFPDAKEANDTRTNMSKALLGQGESQLHNKNYNDAVDSFNKIVSTYPYPAKSKQIHTDLAKAIMGQGVTTRASSCTDSVTYYQQLAKDYKDTPEGQKAQQALSVPQDVKGHFVNTTPEHNFSQIALVQGLHGLMSQDEIFNKWDNAPYKTDIQPNGNFVFQGIPKGSYDLLWYSNDGVSEHVEFIYTELSLSPKYVANVGPLCMVDMGNVTNVTRSNA</sequence>
<comment type="caution">
    <text evidence="3">The sequence shown here is derived from an EMBL/GenBank/DDBJ whole genome shotgun (WGS) entry which is preliminary data.</text>
</comment>
<dbReference type="Proteomes" id="UP000635565">
    <property type="component" value="Unassembled WGS sequence"/>
</dbReference>
<evidence type="ECO:0008006" key="5">
    <source>
        <dbReference type="Google" id="ProtNLM"/>
    </source>
</evidence>
<dbReference type="InterPro" id="IPR011990">
    <property type="entry name" value="TPR-like_helical_dom_sf"/>
</dbReference>
<feature type="repeat" description="TPR" evidence="1">
    <location>
        <begin position="269"/>
        <end position="302"/>
    </location>
</feature>
<reference evidence="3 4" key="1">
    <citation type="journal article" date="2021" name="Int. J. Syst. Evol. Microbiol.">
        <title>Reticulibacter mediterranei gen. nov., sp. nov., within the new family Reticulibacteraceae fam. nov., and Ktedonospora formicarum gen. nov., sp. nov., Ktedonobacter robiniae sp. nov., Dictyobacter formicarum sp. nov. and Dictyobacter arantiisoli sp. nov., belonging to the class Ktedonobacteria.</title>
        <authorList>
            <person name="Yabe S."/>
            <person name="Zheng Y."/>
            <person name="Wang C.M."/>
            <person name="Sakai Y."/>
            <person name="Abe K."/>
            <person name="Yokota A."/>
            <person name="Donadio S."/>
            <person name="Cavaletti L."/>
            <person name="Monciardini P."/>
        </authorList>
    </citation>
    <scope>NUCLEOTIDE SEQUENCE [LARGE SCALE GENOMIC DNA]</scope>
    <source>
        <strain evidence="3 4">SOSP1-9</strain>
    </source>
</reference>
<keyword evidence="2" id="KW-0812">Transmembrane</keyword>
<gene>
    <name evidence="3" type="ORF">KSZ_31650</name>
</gene>
<protein>
    <recommendedName>
        <fullName evidence="5">Outer membrane lipoprotein BamD-like domain-containing protein</fullName>
    </recommendedName>
</protein>
<dbReference type="Pfam" id="PF13174">
    <property type="entry name" value="TPR_6"/>
    <property type="match status" value="2"/>
</dbReference>
<proteinExistence type="predicted"/>
<dbReference type="InterPro" id="IPR019734">
    <property type="entry name" value="TPR_rpt"/>
</dbReference>
<evidence type="ECO:0000256" key="2">
    <source>
        <dbReference type="SAM" id="Phobius"/>
    </source>
</evidence>
<evidence type="ECO:0000313" key="3">
    <source>
        <dbReference type="EMBL" id="GHO85159.1"/>
    </source>
</evidence>
<dbReference type="EMBL" id="BNJJ01000008">
    <property type="protein sequence ID" value="GHO85159.1"/>
    <property type="molecule type" value="Genomic_DNA"/>
</dbReference>
<feature type="transmembrane region" description="Helical" evidence="2">
    <location>
        <begin position="5"/>
        <end position="24"/>
    </location>
</feature>
<dbReference type="PROSITE" id="PS50005">
    <property type="entry name" value="TPR"/>
    <property type="match status" value="2"/>
</dbReference>
<dbReference type="Gene3D" id="1.25.40.10">
    <property type="entry name" value="Tetratricopeptide repeat domain"/>
    <property type="match status" value="3"/>
</dbReference>
<keyword evidence="2" id="KW-1133">Transmembrane helix</keyword>
<evidence type="ECO:0000256" key="1">
    <source>
        <dbReference type="PROSITE-ProRule" id="PRU00339"/>
    </source>
</evidence>
<name>A0ABQ3VHI2_9CHLR</name>
<keyword evidence="4" id="KW-1185">Reference proteome</keyword>
<feature type="transmembrane region" description="Helical" evidence="2">
    <location>
        <begin position="67"/>
        <end position="85"/>
    </location>
</feature>
<evidence type="ECO:0000313" key="4">
    <source>
        <dbReference type="Proteomes" id="UP000635565"/>
    </source>
</evidence>
<organism evidence="3 4">
    <name type="scientific">Dictyobacter formicarum</name>
    <dbReference type="NCBI Taxonomy" id="2778368"/>
    <lineage>
        <taxon>Bacteria</taxon>
        <taxon>Bacillati</taxon>
        <taxon>Chloroflexota</taxon>
        <taxon>Ktedonobacteria</taxon>
        <taxon>Ktedonobacterales</taxon>
        <taxon>Dictyobacteraceae</taxon>
        <taxon>Dictyobacter</taxon>
    </lineage>
</organism>
<accession>A0ABQ3VHI2</accession>
<keyword evidence="1" id="KW-0802">TPR repeat</keyword>
<keyword evidence="2" id="KW-0472">Membrane</keyword>
<dbReference type="SMART" id="SM00028">
    <property type="entry name" value="TPR"/>
    <property type="match status" value="3"/>
</dbReference>
<feature type="transmembrane region" description="Helical" evidence="2">
    <location>
        <begin position="36"/>
        <end position="55"/>
    </location>
</feature>
<dbReference type="SUPFAM" id="SSF48452">
    <property type="entry name" value="TPR-like"/>
    <property type="match status" value="1"/>
</dbReference>